<organism evidence="3 4">
    <name type="scientific">Brassicogethes aeneus</name>
    <name type="common">Rape pollen beetle</name>
    <name type="synonym">Meligethes aeneus</name>
    <dbReference type="NCBI Taxonomy" id="1431903"/>
    <lineage>
        <taxon>Eukaryota</taxon>
        <taxon>Metazoa</taxon>
        <taxon>Ecdysozoa</taxon>
        <taxon>Arthropoda</taxon>
        <taxon>Hexapoda</taxon>
        <taxon>Insecta</taxon>
        <taxon>Pterygota</taxon>
        <taxon>Neoptera</taxon>
        <taxon>Endopterygota</taxon>
        <taxon>Coleoptera</taxon>
        <taxon>Polyphaga</taxon>
        <taxon>Cucujiformia</taxon>
        <taxon>Nitidulidae</taxon>
        <taxon>Meligethinae</taxon>
        <taxon>Brassicogethes</taxon>
    </lineage>
</organism>
<dbReference type="EMBL" id="OV121136">
    <property type="protein sequence ID" value="CAH0557837.1"/>
    <property type="molecule type" value="Genomic_DNA"/>
</dbReference>
<dbReference type="AlphaFoldDB" id="A0A9P0FJQ7"/>
<evidence type="ECO:0000313" key="4">
    <source>
        <dbReference type="Proteomes" id="UP001154078"/>
    </source>
</evidence>
<dbReference type="Pfam" id="PF05699">
    <property type="entry name" value="Dimer_Tnp_hAT"/>
    <property type="match status" value="1"/>
</dbReference>
<feature type="domain" description="HAT C-terminal dimerisation" evidence="1">
    <location>
        <begin position="326"/>
        <end position="358"/>
    </location>
</feature>
<name>A0A9P0FJQ7_BRAAE</name>
<evidence type="ECO:0000313" key="3">
    <source>
        <dbReference type="EMBL" id="CAH0557837.1"/>
    </source>
</evidence>
<dbReference type="InterPro" id="IPR012337">
    <property type="entry name" value="RNaseH-like_sf"/>
</dbReference>
<dbReference type="PANTHER" id="PTHR45749:SF21">
    <property type="entry name" value="DUF4371 DOMAIN-CONTAINING PROTEIN"/>
    <property type="match status" value="1"/>
</dbReference>
<accession>A0A9P0FJQ7</accession>
<dbReference type="PANTHER" id="PTHR45749">
    <property type="match status" value="1"/>
</dbReference>
<feature type="domain" description="DUF4371" evidence="2">
    <location>
        <begin position="11"/>
        <end position="97"/>
    </location>
</feature>
<sequence length="362" mass="41547">MGRNIILKDLQDSIIYSVMVDSTQDIAVMDQLAICVRYVVQGKVYERLLEIAVVNDSSGLALYELIKLKLSEYGIAMSNIIACSFDGANNMKGCYNGLQAYLKKENKDLIYTHCMAHVLNLVVADSTVKLLQAENLFGLVEESALFLSSSHKRMAVWEKETKRKHTAHDKFYRVQKIEATRWWSKHKALSSIVDEEFLINCARMSIEERFCANKDVLQDCSWLDPKKFDSILKLETFPTEALRSVSKLCKIERSRLLMELRQFAQQYSNFIAAESTENYGDRCNDEEDDLDPTEESEKNADIYCSKNRQCFQCLTCAFSVLFELTQSGLFTNLYIAYKFILAIPCTQVTCQRVFSKLKIVKN</sequence>
<reference evidence="3" key="1">
    <citation type="submission" date="2021-12" db="EMBL/GenBank/DDBJ databases">
        <authorList>
            <person name="King R."/>
        </authorList>
    </citation>
    <scope>NUCLEOTIDE SEQUENCE</scope>
</reference>
<dbReference type="GO" id="GO:0046983">
    <property type="term" value="F:protein dimerization activity"/>
    <property type="evidence" value="ECO:0007669"/>
    <property type="project" value="InterPro"/>
</dbReference>
<keyword evidence="4" id="KW-1185">Reference proteome</keyword>
<proteinExistence type="predicted"/>
<dbReference type="InterPro" id="IPR025398">
    <property type="entry name" value="DUF4371"/>
</dbReference>
<dbReference type="Pfam" id="PF14291">
    <property type="entry name" value="DUF4371"/>
    <property type="match status" value="1"/>
</dbReference>
<evidence type="ECO:0000259" key="2">
    <source>
        <dbReference type="Pfam" id="PF14291"/>
    </source>
</evidence>
<gene>
    <name evidence="3" type="ORF">MELIAE_LOCUS8446</name>
</gene>
<dbReference type="SUPFAM" id="SSF53098">
    <property type="entry name" value="Ribonuclease H-like"/>
    <property type="match status" value="1"/>
</dbReference>
<dbReference type="OrthoDB" id="6730712at2759"/>
<protein>
    <recommendedName>
        <fullName evidence="5">DUF4371 domain-containing protein</fullName>
    </recommendedName>
</protein>
<dbReference type="InterPro" id="IPR008906">
    <property type="entry name" value="HATC_C_dom"/>
</dbReference>
<evidence type="ECO:0008006" key="5">
    <source>
        <dbReference type="Google" id="ProtNLM"/>
    </source>
</evidence>
<evidence type="ECO:0000259" key="1">
    <source>
        <dbReference type="Pfam" id="PF05699"/>
    </source>
</evidence>
<dbReference type="Proteomes" id="UP001154078">
    <property type="component" value="Chromosome 5"/>
</dbReference>